<dbReference type="EMBL" id="ADHJ01000037">
    <property type="protein sequence ID" value="EFU39896.1"/>
    <property type="molecule type" value="Genomic_DNA"/>
</dbReference>
<dbReference type="RefSeq" id="WP_006211097.1">
    <property type="nucleotide sequence ID" value="NZ_ADHJ01000037.1"/>
</dbReference>
<dbReference type="InterPro" id="IPR052018">
    <property type="entry name" value="PHP_domain"/>
</dbReference>
<dbReference type="Gene3D" id="1.10.150.650">
    <property type="match status" value="1"/>
</dbReference>
<dbReference type="SMART" id="SM00481">
    <property type="entry name" value="POLIIIAc"/>
    <property type="match status" value="1"/>
</dbReference>
<proteinExistence type="predicted"/>
<dbReference type="CDD" id="cd07438">
    <property type="entry name" value="PHP_HisPPase_AMP"/>
    <property type="match status" value="1"/>
</dbReference>
<organism evidence="2 3">
    <name type="scientific">Paenibacillus vortex V453</name>
    <dbReference type="NCBI Taxonomy" id="715225"/>
    <lineage>
        <taxon>Bacteria</taxon>
        <taxon>Bacillati</taxon>
        <taxon>Bacillota</taxon>
        <taxon>Bacilli</taxon>
        <taxon>Bacillales</taxon>
        <taxon>Paenibacillaceae</taxon>
        <taxon>Paenibacillus</taxon>
    </lineage>
</organism>
<dbReference type="Pfam" id="PF02811">
    <property type="entry name" value="PHP"/>
    <property type="match status" value="1"/>
</dbReference>
<accession>A0A2R9SRB2</accession>
<evidence type="ECO:0000313" key="3">
    <source>
        <dbReference type="Proteomes" id="UP000003094"/>
    </source>
</evidence>
<dbReference type="PANTHER" id="PTHR42924">
    <property type="entry name" value="EXONUCLEASE"/>
    <property type="match status" value="1"/>
</dbReference>
<gene>
    <name evidence="2" type="ORF">PVOR_21494</name>
</gene>
<evidence type="ECO:0000259" key="1">
    <source>
        <dbReference type="SMART" id="SM00481"/>
    </source>
</evidence>
<dbReference type="PANTHER" id="PTHR42924:SF3">
    <property type="entry name" value="POLYMERASE_HISTIDINOL PHOSPHATASE N-TERMINAL DOMAIN-CONTAINING PROTEIN"/>
    <property type="match status" value="1"/>
</dbReference>
<dbReference type="KEGG" id="pvo:PVOR_21494"/>
<protein>
    <submittedName>
        <fullName evidence="2">Putative phosphoesterase</fullName>
    </submittedName>
</protein>
<dbReference type="GO" id="GO:0004534">
    <property type="term" value="F:5'-3' RNA exonuclease activity"/>
    <property type="evidence" value="ECO:0007669"/>
    <property type="project" value="TreeGrafter"/>
</dbReference>
<feature type="domain" description="Polymerase/histidinol phosphatase N-terminal" evidence="1">
    <location>
        <begin position="3"/>
        <end position="68"/>
    </location>
</feature>
<dbReference type="InterPro" id="IPR004013">
    <property type="entry name" value="PHP_dom"/>
</dbReference>
<dbReference type="AlphaFoldDB" id="A0A2R9SRB2"/>
<comment type="caution">
    <text evidence="2">The sequence shown here is derived from an EMBL/GenBank/DDBJ whole genome shotgun (WGS) entry which is preliminary data.</text>
</comment>
<dbReference type="GO" id="GO:0035312">
    <property type="term" value="F:5'-3' DNA exonuclease activity"/>
    <property type="evidence" value="ECO:0007669"/>
    <property type="project" value="TreeGrafter"/>
</dbReference>
<dbReference type="InterPro" id="IPR016195">
    <property type="entry name" value="Pol/histidinol_Pase-like"/>
</dbReference>
<evidence type="ECO:0000313" key="2">
    <source>
        <dbReference type="EMBL" id="EFU39896.1"/>
    </source>
</evidence>
<keyword evidence="3" id="KW-1185">Reference proteome</keyword>
<name>A0A2R9SRB2_9BACL</name>
<dbReference type="InterPro" id="IPR003141">
    <property type="entry name" value="Pol/His_phosphatase_N"/>
</dbReference>
<dbReference type="SUPFAM" id="SSF89550">
    <property type="entry name" value="PHP domain-like"/>
    <property type="match status" value="1"/>
</dbReference>
<dbReference type="Gene3D" id="3.20.20.140">
    <property type="entry name" value="Metal-dependent hydrolases"/>
    <property type="match status" value="1"/>
</dbReference>
<sequence length="284" mass="31212">MKVDLHCHTNISDGSLSFGEIVALAKQEGVGYLAITNHDTTKGLGEMVEAGVKSGVEIIPGMEISAYDFERNRRVHILGYYIEEGHPALEEICEPLREMRHQASLVMTNRLIEAGYKITWEQIETYAKDGTGVYKQHIMHALIDNGYTDSIYGDLYKELFARGENGKAPGIAFVPMKYVDARTAIRAVLEAGGIPVLAHPGQYRNFEFVPELVESGLAGIEVWHPLHGPKDVARAKDYAAEYGLIMTGGTDFHGYYGEKEIALGSMNPVINSLNALKAKKGVGL</sequence>
<dbReference type="Proteomes" id="UP000003094">
    <property type="component" value="Unassembled WGS sequence"/>
</dbReference>
<reference evidence="2 3" key="1">
    <citation type="journal article" date="2010" name="BMC Genomics">
        <title>Genome sequence of the pattern forming Paenibacillus vortex bacterium reveals potential for thriving in complex environments.</title>
        <authorList>
            <person name="Sirota-Madi A."/>
            <person name="Olender T."/>
            <person name="Helman Y."/>
            <person name="Ingham C."/>
            <person name="Brainis I."/>
            <person name="Roth D."/>
            <person name="Hagi E."/>
            <person name="Brodsky L."/>
            <person name="Leshkowitz D."/>
            <person name="Galatenko V."/>
            <person name="Nikolaev V."/>
            <person name="Mugasimangalam R.C."/>
            <person name="Bransburg-Zabary S."/>
            <person name="Gutnick D.L."/>
            <person name="Lancet D."/>
            <person name="Ben-Jacob E."/>
        </authorList>
    </citation>
    <scope>NUCLEOTIDE SEQUENCE [LARGE SCALE GENOMIC DNA]</scope>
    <source>
        <strain evidence="2 3">V453</strain>
    </source>
</reference>